<evidence type="ECO:0000313" key="3">
    <source>
        <dbReference type="Proteomes" id="UP000183002"/>
    </source>
</evidence>
<evidence type="ECO:0000313" key="2">
    <source>
        <dbReference type="EMBL" id="SEM83475.1"/>
    </source>
</evidence>
<dbReference type="InterPro" id="IPR003772">
    <property type="entry name" value="YceD"/>
</dbReference>
<name>A0A1H8BKT0_9RHOB</name>
<feature type="region of interest" description="Disordered" evidence="1">
    <location>
        <begin position="1"/>
        <end position="25"/>
    </location>
</feature>
<dbReference type="RefSeq" id="WP_082224878.1">
    <property type="nucleotide sequence ID" value="NZ_FOCO01000003.1"/>
</dbReference>
<gene>
    <name evidence="2" type="ORF">SAMN05216227_100363</name>
</gene>
<reference evidence="2 3" key="1">
    <citation type="submission" date="2016-10" db="EMBL/GenBank/DDBJ databases">
        <authorList>
            <person name="de Groot N.N."/>
        </authorList>
    </citation>
    <scope>NUCLEOTIDE SEQUENCE [LARGE SCALE GENOMIC DNA]</scope>
    <source>
        <strain evidence="2 3">CGMCC 1.10836</strain>
    </source>
</reference>
<organism evidence="2 3">
    <name type="scientific">Pseudorhodobacter antarcticus</name>
    <dbReference type="NCBI Taxonomy" id="1077947"/>
    <lineage>
        <taxon>Bacteria</taxon>
        <taxon>Pseudomonadati</taxon>
        <taxon>Pseudomonadota</taxon>
        <taxon>Alphaproteobacteria</taxon>
        <taxon>Rhodobacterales</taxon>
        <taxon>Paracoccaceae</taxon>
        <taxon>Pseudorhodobacter</taxon>
    </lineage>
</organism>
<feature type="compositionally biased region" description="Low complexity" evidence="1">
    <location>
        <begin position="8"/>
        <end position="22"/>
    </location>
</feature>
<dbReference type="Proteomes" id="UP000183002">
    <property type="component" value="Unassembled WGS sequence"/>
</dbReference>
<keyword evidence="3" id="KW-1185">Reference proteome</keyword>
<proteinExistence type="predicted"/>
<accession>A0A1H8BKT0</accession>
<dbReference type="EMBL" id="FOCO01000003">
    <property type="protein sequence ID" value="SEM83475.1"/>
    <property type="molecule type" value="Genomic_DNA"/>
</dbReference>
<sequence length="203" mass="21378">MTNSTDDSQGAGSQGAPQGAPQVGPFSVPYRVAALASRKPTRFDIKPDGAARRAIADYLGILAVPKLRFAGEVVARGRHDFVLTAVLEARVEQACSITLEPVVADVREEVLRVYLADWQVPEGDEMEMPEDDSTEPLGEVIDAGHVALEALMLALPPFPRAPGASLADAQFAPPGTTPLKDGDLKPFAGLAALKAKLEGGNPE</sequence>
<dbReference type="AlphaFoldDB" id="A0A1H8BKT0"/>
<dbReference type="Pfam" id="PF02620">
    <property type="entry name" value="YceD"/>
    <property type="match status" value="1"/>
</dbReference>
<evidence type="ECO:0000256" key="1">
    <source>
        <dbReference type="SAM" id="MobiDB-lite"/>
    </source>
</evidence>
<dbReference type="OrthoDB" id="8443793at2"/>
<protein>
    <submittedName>
        <fullName evidence="2">Uncharacterized metal-binding protein YceD, DUF177 family</fullName>
    </submittedName>
</protein>
<dbReference type="STRING" id="1077947.SAMN05216227_100363"/>